<feature type="compositionally biased region" description="Acidic residues" evidence="1">
    <location>
        <begin position="331"/>
        <end position="341"/>
    </location>
</feature>
<reference evidence="2" key="1">
    <citation type="submission" date="2013-12" db="EMBL/GenBank/DDBJ databases">
        <authorList>
            <person name="Omoto C.K."/>
            <person name="Sibley D."/>
            <person name="Venepally P."/>
            <person name="Hadjithomas M."/>
            <person name="Karamycheva S."/>
            <person name="Brunk B."/>
            <person name="Roos D."/>
            <person name="Caler E."/>
            <person name="Lorenzi H."/>
        </authorList>
    </citation>
    <scope>NUCLEOTIDE SEQUENCE</scope>
</reference>
<dbReference type="RefSeq" id="XP_011132246.1">
    <property type="nucleotide sequence ID" value="XM_011133944.1"/>
</dbReference>
<feature type="region of interest" description="Disordered" evidence="1">
    <location>
        <begin position="166"/>
        <end position="421"/>
    </location>
</feature>
<feature type="region of interest" description="Disordered" evidence="1">
    <location>
        <begin position="481"/>
        <end position="546"/>
    </location>
</feature>
<accession>A0A023B1S4</accession>
<feature type="compositionally biased region" description="Low complexity" evidence="1">
    <location>
        <begin position="367"/>
        <end position="382"/>
    </location>
</feature>
<protein>
    <submittedName>
        <fullName evidence="2">Uncharacterized protein</fullName>
    </submittedName>
</protein>
<feature type="compositionally biased region" description="Polar residues" evidence="1">
    <location>
        <begin position="410"/>
        <end position="420"/>
    </location>
</feature>
<feature type="region of interest" description="Disordered" evidence="1">
    <location>
        <begin position="56"/>
        <end position="97"/>
    </location>
</feature>
<sequence length="865" mass="90072">MEKYECKNCGLVIVDSQSKPNSLWARLTRGTTPVLTHDNTHMRIDDVAFSQVNLAGSAAPPDSTASASPTPDSPASYGAASHEAASQQADTPGSVPAMQQGDVKITTQVQAKPTITSSSAQLTTVAVPTSPATISIHALGVSGGTFGPVSAGAVGVSGSSFRPVSGDHFDPVSGDPFDPVSGDPFNPVSDDPFDPVSGDPFDPVSGDPFDPVSGDPFDPVSGDHFGPVSGDPFDPVSGDPFNPVSGDPFDPVSGDHFGPVSGDPFDPAAGRRKDEETFFTPASLADSEEDLSLPVEGSEIGANSGIEEFSTSPETAPTNASSGDGPRDLELEAPLDPEGGEPEPLSEPVRQINLRPSHLDSELPHNTPTQTPTAPTPTQTPASGVPPPDTNDHLAQAAASFRTEPPVIGSSASITPSTAPIKQAAATWKPIVVSVTPHISVGPLSVAAPLSISSGSIIPTPGDIPTPGSLASLLDSSIGSPVHIQHRPQTNHESKNIDRDEELETPSQDAADELDSGASSVSVPYSSDSAESRYATMLKDEGPAPVTLVQRVRDAFGSALGLKKKNSLDESKATESKATESKATESKATESKATESKATESKATESKATESEATESKASEPKARRSNTGESKAPASSVAEKDKSDDRAEAKGKRKRRRKPARSEGWGGSRAVKSVPATASSASPRDFASPDLATSARMTTVPSLATAKKSRERQSRERQSGDPQKSRQAAPDYNPFVAAMSFAEDVRREVAVRARLSEPNLLAPPALARRGRAAAPRMTAEAEPVASGTWADQSAAGCSSAGSPFTVTPDDVLQTPSPIPLEVQWAEEDNEDLIISRNPVQAFVDVMELILGTRPMPYDLTPRSV</sequence>
<proteinExistence type="predicted"/>
<feature type="compositionally biased region" description="Polar residues" evidence="1">
    <location>
        <begin position="309"/>
        <end position="322"/>
    </location>
</feature>
<dbReference type="OMA" id="NTHMRID"/>
<evidence type="ECO:0000313" key="2">
    <source>
        <dbReference type="EMBL" id="EZG46737.1"/>
    </source>
</evidence>
<dbReference type="GeneID" id="22914668"/>
<keyword evidence="3" id="KW-1185">Reference proteome</keyword>
<dbReference type="EMBL" id="AFNH02000991">
    <property type="protein sequence ID" value="EZG46737.1"/>
    <property type="molecule type" value="Genomic_DNA"/>
</dbReference>
<organism evidence="2 3">
    <name type="scientific">Gregarina niphandrodes</name>
    <name type="common">Septate eugregarine</name>
    <dbReference type="NCBI Taxonomy" id="110365"/>
    <lineage>
        <taxon>Eukaryota</taxon>
        <taxon>Sar</taxon>
        <taxon>Alveolata</taxon>
        <taxon>Apicomplexa</taxon>
        <taxon>Conoidasida</taxon>
        <taxon>Gregarinasina</taxon>
        <taxon>Eugregarinorida</taxon>
        <taxon>Gregarinidae</taxon>
        <taxon>Gregarina</taxon>
    </lineage>
</organism>
<feature type="region of interest" description="Disordered" evidence="1">
    <location>
        <begin position="558"/>
        <end position="733"/>
    </location>
</feature>
<comment type="caution">
    <text evidence="2">The sequence shown here is derived from an EMBL/GenBank/DDBJ whole genome shotgun (WGS) entry which is preliminary data.</text>
</comment>
<dbReference type="OrthoDB" id="6105840at2759"/>
<dbReference type="AlphaFoldDB" id="A0A023B1S4"/>
<evidence type="ECO:0000256" key="1">
    <source>
        <dbReference type="SAM" id="MobiDB-lite"/>
    </source>
</evidence>
<feature type="compositionally biased region" description="Low complexity" evidence="1">
    <location>
        <begin position="57"/>
        <end position="76"/>
    </location>
</feature>
<feature type="compositionally biased region" description="Acidic residues" evidence="1">
    <location>
        <begin position="499"/>
        <end position="515"/>
    </location>
</feature>
<gene>
    <name evidence="2" type="ORF">GNI_133050</name>
</gene>
<name>A0A023B1S4_GRENI</name>
<dbReference type="Proteomes" id="UP000019763">
    <property type="component" value="Unassembled WGS sequence"/>
</dbReference>
<feature type="compositionally biased region" description="Basic and acidic residues" evidence="1">
    <location>
        <begin position="639"/>
        <end position="651"/>
    </location>
</feature>
<feature type="compositionally biased region" description="Low complexity" evidence="1">
    <location>
        <begin position="516"/>
        <end position="529"/>
    </location>
</feature>
<feature type="compositionally biased region" description="Basic and acidic residues" evidence="1">
    <location>
        <begin position="566"/>
        <end position="623"/>
    </location>
</feature>
<dbReference type="VEuPathDB" id="CryptoDB:GNI_133050"/>
<evidence type="ECO:0000313" key="3">
    <source>
        <dbReference type="Proteomes" id="UP000019763"/>
    </source>
</evidence>